<dbReference type="PANTHER" id="PTHR23117">
    <property type="entry name" value="GUANYLATE KINASE-RELATED"/>
    <property type="match status" value="1"/>
</dbReference>
<dbReference type="InterPro" id="IPR008145">
    <property type="entry name" value="GK/Ca_channel_bsu"/>
</dbReference>
<reference evidence="12" key="2">
    <citation type="submission" date="2018-03" db="EMBL/GenBank/DDBJ databases">
        <authorList>
            <person name="Keele B.F."/>
        </authorList>
    </citation>
    <scope>NUCLEOTIDE SEQUENCE [LARGE SCALE GENOMIC DNA]</scope>
    <source>
        <strain evidence="12">Gilliam</strain>
    </source>
</reference>
<dbReference type="PROSITE" id="PS50052">
    <property type="entry name" value="GUANYLATE_KINASE_2"/>
    <property type="match status" value="1"/>
</dbReference>
<evidence type="ECO:0000313" key="13">
    <source>
        <dbReference type="Proteomes" id="UP000033769"/>
    </source>
</evidence>
<dbReference type="GO" id="GO:0005524">
    <property type="term" value="F:ATP binding"/>
    <property type="evidence" value="ECO:0007669"/>
    <property type="project" value="UniProtKB-UniRule"/>
</dbReference>
<evidence type="ECO:0000313" key="11">
    <source>
        <dbReference type="EMBL" id="KJV53876.1"/>
    </source>
</evidence>
<dbReference type="InterPro" id="IPR017665">
    <property type="entry name" value="Guanylate_kinase"/>
</dbReference>
<evidence type="ECO:0000256" key="2">
    <source>
        <dbReference type="ARBA" id="ARBA00012961"/>
    </source>
</evidence>
<sequence>MFISFPKPAIALIISSPSGAGKSSLAHAVIQNNSNIKFSVSMTTREKRNNEINGKDYIFVTKEQFEQEINNNTLLEFSKVFNNYYGIPKAGVLEDLSQGQSIIFDIDWQGAKTIRKALKCYVVSVCILPPSMQELENRLKKRNKDSPETIRYRLEQAKEDIKHYNEYDYVIVNDSFDQALLALQSILIAEQHKLKRLSFKNDTLLNYEQLLQRDACFNYGQ</sequence>
<evidence type="ECO:0000256" key="4">
    <source>
        <dbReference type="ARBA" id="ARBA00022679"/>
    </source>
</evidence>
<reference evidence="11 13" key="1">
    <citation type="submission" date="2015-02" db="EMBL/GenBank/DDBJ databases">
        <title>Genome Sequencing of Rickettsiales.</title>
        <authorList>
            <person name="Daugherty S.C."/>
            <person name="Su Q."/>
            <person name="Abolude K."/>
            <person name="Beier-Sexton M."/>
            <person name="Carlyon J.A."/>
            <person name="Carter R."/>
            <person name="Day N.P."/>
            <person name="Dumler S.J."/>
            <person name="Dyachenko V."/>
            <person name="Godinez A."/>
            <person name="Kurtti T.J."/>
            <person name="Lichay M."/>
            <person name="Mullins K.E."/>
            <person name="Ott S."/>
            <person name="Pappas-Brown V."/>
            <person name="Paris D.H."/>
            <person name="Patel P."/>
            <person name="Richards A.L."/>
            <person name="Sadzewicz L."/>
            <person name="Sears K."/>
            <person name="Seidman D."/>
            <person name="Sengamalay N."/>
            <person name="Stenos J."/>
            <person name="Tallon L.J."/>
            <person name="Vincent G."/>
            <person name="Fraser C.M."/>
            <person name="Munderloh U."/>
            <person name="Dunning-Hotopp J.C."/>
        </authorList>
    </citation>
    <scope>NUCLEOTIDE SEQUENCE [LARGE SCALE GENOMIC DNA]</scope>
    <source>
        <strain evidence="11 13">Gilliam</strain>
    </source>
</reference>
<proteinExistence type="inferred from homology"/>
<keyword evidence="5 9" id="KW-0547">Nucleotide-binding</keyword>
<dbReference type="PANTHER" id="PTHR23117:SF13">
    <property type="entry name" value="GUANYLATE KINASE"/>
    <property type="match status" value="1"/>
</dbReference>
<keyword evidence="6 9" id="KW-0418">Kinase</keyword>
<dbReference type="RefSeq" id="WP_047220255.1">
    <property type="nucleotide sequence ID" value="NZ_LS398551.1"/>
</dbReference>
<evidence type="ECO:0000256" key="8">
    <source>
        <dbReference type="ARBA" id="ARBA00030128"/>
    </source>
</evidence>
<evidence type="ECO:0000313" key="14">
    <source>
        <dbReference type="Proteomes" id="UP000244959"/>
    </source>
</evidence>
<dbReference type="Pfam" id="PF00625">
    <property type="entry name" value="Guanylate_kin"/>
    <property type="match status" value="1"/>
</dbReference>
<dbReference type="Gene3D" id="3.40.50.300">
    <property type="entry name" value="P-loop containing nucleotide triphosphate hydrolases"/>
    <property type="match status" value="1"/>
</dbReference>
<evidence type="ECO:0000259" key="10">
    <source>
        <dbReference type="PROSITE" id="PS50052"/>
    </source>
</evidence>
<dbReference type="AlphaFoldDB" id="A0A0F3MDY6"/>
<dbReference type="FunFam" id="3.30.63.10:FF:000002">
    <property type="entry name" value="Guanylate kinase 1"/>
    <property type="match status" value="1"/>
</dbReference>
<dbReference type="NCBIfam" id="TIGR03263">
    <property type="entry name" value="guanyl_kin"/>
    <property type="match status" value="1"/>
</dbReference>
<comment type="function">
    <text evidence="9">Essential for recycling GMP and indirectly, cGMP.</text>
</comment>
<protein>
    <recommendedName>
        <fullName evidence="3 9">Guanylate kinase</fullName>
        <ecNumber evidence="2 9">2.7.4.8</ecNumber>
    </recommendedName>
    <alternativeName>
        <fullName evidence="8 9">GMP kinase</fullName>
    </alternativeName>
</protein>
<dbReference type="Gene3D" id="3.30.63.10">
    <property type="entry name" value="Guanylate Kinase phosphate binding domain"/>
    <property type="match status" value="1"/>
</dbReference>
<dbReference type="InterPro" id="IPR008144">
    <property type="entry name" value="Guanylate_kin-like_dom"/>
</dbReference>
<feature type="domain" description="Guanylate kinase-like" evidence="10">
    <location>
        <begin position="9"/>
        <end position="188"/>
    </location>
</feature>
<dbReference type="SUPFAM" id="SSF52540">
    <property type="entry name" value="P-loop containing nucleoside triphosphate hydrolases"/>
    <property type="match status" value="1"/>
</dbReference>
<gene>
    <name evidence="9 11" type="primary">gmk</name>
    <name evidence="12" type="ORF">GILLIAM_01639</name>
    <name evidence="11" type="ORF">OTSGILL_0410</name>
</gene>
<dbReference type="EMBL" id="LS398551">
    <property type="protein sequence ID" value="SPR08204.1"/>
    <property type="molecule type" value="Genomic_DNA"/>
</dbReference>
<dbReference type="GO" id="GO:0005829">
    <property type="term" value="C:cytosol"/>
    <property type="evidence" value="ECO:0007669"/>
    <property type="project" value="TreeGrafter"/>
</dbReference>
<dbReference type="GO" id="GO:0004385">
    <property type="term" value="F:GMP kinase activity"/>
    <property type="evidence" value="ECO:0007669"/>
    <property type="project" value="UniProtKB-UniRule"/>
</dbReference>
<comment type="catalytic activity">
    <reaction evidence="9">
        <text>GMP + ATP = GDP + ADP</text>
        <dbReference type="Rhea" id="RHEA:20780"/>
        <dbReference type="ChEBI" id="CHEBI:30616"/>
        <dbReference type="ChEBI" id="CHEBI:58115"/>
        <dbReference type="ChEBI" id="CHEBI:58189"/>
        <dbReference type="ChEBI" id="CHEBI:456216"/>
        <dbReference type="EC" id="2.7.4.8"/>
    </reaction>
</comment>
<keyword evidence="4 9" id="KW-0808">Transferase</keyword>
<dbReference type="PROSITE" id="PS00856">
    <property type="entry name" value="GUANYLATE_KINASE_1"/>
    <property type="match status" value="1"/>
</dbReference>
<dbReference type="HAMAP" id="MF_00328">
    <property type="entry name" value="Guanylate_kinase"/>
    <property type="match status" value="1"/>
</dbReference>
<evidence type="ECO:0000256" key="1">
    <source>
        <dbReference type="ARBA" id="ARBA00005790"/>
    </source>
</evidence>
<comment type="subcellular location">
    <subcellularLocation>
        <location evidence="9">Cytoplasm</location>
    </subcellularLocation>
</comment>
<dbReference type="SMART" id="SM00072">
    <property type="entry name" value="GuKc"/>
    <property type="match status" value="1"/>
</dbReference>
<dbReference type="Proteomes" id="UP000033769">
    <property type="component" value="Unassembled WGS sequence"/>
</dbReference>
<reference evidence="14" key="3">
    <citation type="submission" date="2018-03" db="EMBL/GenBank/DDBJ databases">
        <authorList>
            <person name="Batty M. E."/>
            <person name="Batty M E."/>
        </authorList>
    </citation>
    <scope>NUCLEOTIDE SEQUENCE [LARGE SCALE GENOMIC DNA]</scope>
    <source>
        <strain evidence="14">Gilliam</strain>
    </source>
</reference>
<dbReference type="Proteomes" id="UP000244959">
    <property type="component" value="Chromosome I"/>
</dbReference>
<name>A0A0F3MDY6_ORITS</name>
<feature type="binding site" evidence="9">
    <location>
        <begin position="16"/>
        <end position="23"/>
    </location>
    <ligand>
        <name>ATP</name>
        <dbReference type="ChEBI" id="CHEBI:30616"/>
    </ligand>
</feature>
<dbReference type="PATRIC" id="fig|1359184.3.peg.1398"/>
<dbReference type="EC" id="2.7.4.8" evidence="2 9"/>
<evidence type="ECO:0000256" key="7">
    <source>
        <dbReference type="ARBA" id="ARBA00022840"/>
    </source>
</evidence>
<organism evidence="11 13">
    <name type="scientific">Orientia tsutsugamushi str. Gilliam</name>
    <dbReference type="NCBI Taxonomy" id="1359184"/>
    <lineage>
        <taxon>Bacteria</taxon>
        <taxon>Pseudomonadati</taxon>
        <taxon>Pseudomonadota</taxon>
        <taxon>Alphaproteobacteria</taxon>
        <taxon>Rickettsiales</taxon>
        <taxon>Rickettsiaceae</taxon>
        <taxon>Rickettsieae</taxon>
        <taxon>Orientia</taxon>
    </lineage>
</organism>
<comment type="similarity">
    <text evidence="1 9">Belongs to the guanylate kinase family.</text>
</comment>
<evidence type="ECO:0000256" key="6">
    <source>
        <dbReference type="ARBA" id="ARBA00022777"/>
    </source>
</evidence>
<evidence type="ECO:0000256" key="3">
    <source>
        <dbReference type="ARBA" id="ARBA00016296"/>
    </source>
</evidence>
<accession>A0A0F3MDY6</accession>
<dbReference type="CDD" id="cd00071">
    <property type="entry name" value="GMPK"/>
    <property type="match status" value="1"/>
</dbReference>
<dbReference type="EMBL" id="LANO01000003">
    <property type="protein sequence ID" value="KJV53876.1"/>
    <property type="molecule type" value="Genomic_DNA"/>
</dbReference>
<evidence type="ECO:0000256" key="5">
    <source>
        <dbReference type="ARBA" id="ARBA00022741"/>
    </source>
</evidence>
<evidence type="ECO:0000256" key="9">
    <source>
        <dbReference type="HAMAP-Rule" id="MF_00328"/>
    </source>
</evidence>
<keyword evidence="9" id="KW-0963">Cytoplasm</keyword>
<evidence type="ECO:0000313" key="12">
    <source>
        <dbReference type="EMBL" id="SPR08204.1"/>
    </source>
</evidence>
<dbReference type="InterPro" id="IPR027417">
    <property type="entry name" value="P-loop_NTPase"/>
</dbReference>
<dbReference type="InterPro" id="IPR020590">
    <property type="entry name" value="Guanylate_kinase_CS"/>
</dbReference>
<keyword evidence="14" id="KW-1185">Reference proteome</keyword>
<keyword evidence="7 9" id="KW-0067">ATP-binding</keyword>